<dbReference type="Proteomes" id="UP000265926">
    <property type="component" value="Unassembled WGS sequence"/>
</dbReference>
<organism evidence="3 4">
    <name type="scientific">Maribellus luteus</name>
    <dbReference type="NCBI Taxonomy" id="2305463"/>
    <lineage>
        <taxon>Bacteria</taxon>
        <taxon>Pseudomonadati</taxon>
        <taxon>Bacteroidota</taxon>
        <taxon>Bacteroidia</taxon>
        <taxon>Marinilabiliales</taxon>
        <taxon>Prolixibacteraceae</taxon>
        <taxon>Maribellus</taxon>
    </lineage>
</organism>
<sequence length="549" mass="62434">MRNTFLILLLSVATFSCSNSSKKETKQDKMEVNQEIKNKADEFASFKLTTDLSVLSEKEKQMLPLLFEAAKIMDDIFWQEAYGNKEELLGKDWDEYTRKFISINYGPWERLHNNEPFLPGFGAKPAGANFYPADMTKAEFDAWEDETKTSLYTLIRRGEDGELKSIPYHVAFKEQVDKASALLKQAAELAEDPGLKNYLEKRAEALLTDEYYESDVAWMEMKNNTIDFVIGPIENYEDQLYGYKAAHESYILIKDKNWSVKLEKYAALLPGLQKALPCEPKYKNETPGVDSDMNVYDAVFYAGDCNSGSKTIAINLPNDERVRESKGSRKLQLKNSMQAKFDKILVPIAELLIAEDQRSHVKFDAFFENTMFHEVAHGLGLGNTVDQSTTVREALKETYTSIEENKADILGLWCVYQLNEMGELGDKDMMDNFVTFMAGIFRSVRFGAASAHGKANMMRFYYFQETGAFTRDETTGTYRVDFEKMKQAMLGLSETVLKIQGDGDYETAKKMIDEKGNIREALQKDLDRIGEAGIPRDIVFEQGPEALGL</sequence>
<dbReference type="GO" id="GO:0046872">
    <property type="term" value="F:metal ion binding"/>
    <property type="evidence" value="ECO:0007669"/>
    <property type="project" value="UniProtKB-KW"/>
</dbReference>
<dbReference type="InterPro" id="IPR039461">
    <property type="entry name" value="Peptidase_M49"/>
</dbReference>
<proteinExistence type="predicted"/>
<reference evidence="3 4" key="1">
    <citation type="submission" date="2018-08" db="EMBL/GenBank/DDBJ databases">
        <title>Pallidiluteibacterium maritimus gen. nov., sp. nov., isolated from coastal sediment.</title>
        <authorList>
            <person name="Zhou L.Y."/>
        </authorList>
    </citation>
    <scope>NUCLEOTIDE SEQUENCE [LARGE SCALE GENOMIC DNA]</scope>
    <source>
        <strain evidence="3 4">XSD2</strain>
    </source>
</reference>
<dbReference type="GO" id="GO:0008239">
    <property type="term" value="F:dipeptidyl-peptidase activity"/>
    <property type="evidence" value="ECO:0007669"/>
    <property type="project" value="TreeGrafter"/>
</dbReference>
<keyword evidence="2 3" id="KW-0378">Hydrolase</keyword>
<dbReference type="Gene3D" id="3.30.540.30">
    <property type="match status" value="1"/>
</dbReference>
<evidence type="ECO:0000256" key="2">
    <source>
        <dbReference type="ARBA" id="ARBA00022801"/>
    </source>
</evidence>
<dbReference type="PROSITE" id="PS51257">
    <property type="entry name" value="PROKAR_LIPOPROTEIN"/>
    <property type="match status" value="1"/>
</dbReference>
<dbReference type="Pfam" id="PF03571">
    <property type="entry name" value="Peptidase_M49"/>
    <property type="match status" value="1"/>
</dbReference>
<name>A0A399T0F7_9BACT</name>
<dbReference type="PANTHER" id="PTHR23422">
    <property type="entry name" value="DIPEPTIDYL PEPTIDASE III-RELATED"/>
    <property type="match status" value="1"/>
</dbReference>
<comment type="caution">
    <text evidence="3">The sequence shown here is derived from an EMBL/GenBank/DDBJ whole genome shotgun (WGS) entry which is preliminary data.</text>
</comment>
<dbReference type="GO" id="GO:0005737">
    <property type="term" value="C:cytoplasm"/>
    <property type="evidence" value="ECO:0007669"/>
    <property type="project" value="TreeGrafter"/>
</dbReference>
<dbReference type="OrthoDB" id="9812747at2"/>
<dbReference type="AlphaFoldDB" id="A0A399T0F7"/>
<dbReference type="RefSeq" id="WP_119438568.1">
    <property type="nucleotide sequence ID" value="NZ_QWGR01000007.1"/>
</dbReference>
<evidence type="ECO:0000256" key="1">
    <source>
        <dbReference type="ARBA" id="ARBA00022723"/>
    </source>
</evidence>
<gene>
    <name evidence="3" type="ORF">D1614_13970</name>
</gene>
<accession>A0A399T0F7</accession>
<dbReference type="EMBL" id="QWGR01000007">
    <property type="protein sequence ID" value="RIJ47681.1"/>
    <property type="molecule type" value="Genomic_DNA"/>
</dbReference>
<protein>
    <submittedName>
        <fullName evidence="3">Zn-dependent hydrolase</fullName>
    </submittedName>
</protein>
<evidence type="ECO:0000313" key="3">
    <source>
        <dbReference type="EMBL" id="RIJ47681.1"/>
    </source>
</evidence>
<keyword evidence="1" id="KW-0479">Metal-binding</keyword>
<dbReference type="PANTHER" id="PTHR23422:SF9">
    <property type="entry name" value="ZN-DEPENDENT HYDROLASE"/>
    <property type="match status" value="1"/>
</dbReference>
<keyword evidence="4" id="KW-1185">Reference proteome</keyword>
<evidence type="ECO:0000313" key="4">
    <source>
        <dbReference type="Proteomes" id="UP000265926"/>
    </source>
</evidence>